<evidence type="ECO:0000313" key="4">
    <source>
        <dbReference type="EMBL" id="GGH88422.1"/>
    </source>
</evidence>
<dbReference type="Gene3D" id="3.40.190.10">
    <property type="entry name" value="Periplasmic binding protein-like II"/>
    <property type="match status" value="2"/>
</dbReference>
<dbReference type="SUPFAM" id="SSF53850">
    <property type="entry name" value="Periplasmic binding protein-like II"/>
    <property type="match status" value="1"/>
</dbReference>
<dbReference type="PANTHER" id="PTHR35936">
    <property type="entry name" value="MEMBRANE-BOUND LYTIC MUREIN TRANSGLYCOSYLASE F"/>
    <property type="match status" value="1"/>
</dbReference>
<gene>
    <name evidence="4" type="ORF">GCM10007363_01090</name>
</gene>
<dbReference type="SMART" id="SM00062">
    <property type="entry name" value="PBPb"/>
    <property type="match status" value="1"/>
</dbReference>
<evidence type="ECO:0000259" key="3">
    <source>
        <dbReference type="SMART" id="SM00062"/>
    </source>
</evidence>
<protein>
    <recommendedName>
        <fullName evidence="3">Solute-binding protein family 3/N-terminal domain-containing protein</fullName>
    </recommendedName>
</protein>
<proteinExistence type="inferred from homology"/>
<dbReference type="Proteomes" id="UP000655550">
    <property type="component" value="Unassembled WGS sequence"/>
</dbReference>
<reference evidence="5" key="1">
    <citation type="journal article" date="2019" name="Int. J. Syst. Evol. Microbiol.">
        <title>The Global Catalogue of Microorganisms (GCM) 10K type strain sequencing project: providing services to taxonomists for standard genome sequencing and annotation.</title>
        <authorList>
            <consortium name="The Broad Institute Genomics Platform"/>
            <consortium name="The Broad Institute Genome Sequencing Center for Infectious Disease"/>
            <person name="Wu L."/>
            <person name="Ma J."/>
        </authorList>
    </citation>
    <scope>NUCLEOTIDE SEQUENCE [LARGE SCALE GENOMIC DNA]</scope>
    <source>
        <strain evidence="5">CCM 8778</strain>
    </source>
</reference>
<keyword evidence="5" id="KW-1185">Reference proteome</keyword>
<dbReference type="Pfam" id="PF00497">
    <property type="entry name" value="SBP_bac_3"/>
    <property type="match status" value="1"/>
</dbReference>
<sequence length="250" mass="27982">MRKGYAYGLVLGWLVLSNSVCAETLRYAVSDESWPPYWVVEEGRISGVFSEVMTELERRLDVELQAARPVPPLRAQKQFADGQVQLECCVSQAWRTAPEQQAVTLWSEPLLEAQALLVFPRGKAFTYAALRDLRGKTIATVRGYGYAGSQYFRRLDGPDGLTLLEQVAKGRSHAGIIDRLELAYLRHRHAELGWLLSDIEEGPLVSRSALRVRLHVSRQAWLPALNAAILGMRRDGALQDILARYAAPLP</sequence>
<dbReference type="InterPro" id="IPR001638">
    <property type="entry name" value="Solute-binding_3/MltF_N"/>
</dbReference>
<dbReference type="PANTHER" id="PTHR35936:SF35">
    <property type="entry name" value="L-CYSTINE-BINDING PROTEIN TCYJ"/>
    <property type="match status" value="1"/>
</dbReference>
<feature type="domain" description="Solute-binding protein family 3/N-terminal" evidence="3">
    <location>
        <begin position="24"/>
        <end position="249"/>
    </location>
</feature>
<keyword evidence="2" id="KW-0732">Signal</keyword>
<evidence type="ECO:0000256" key="2">
    <source>
        <dbReference type="ARBA" id="ARBA00022729"/>
    </source>
</evidence>
<name>A0ABQ2AA79_9PSED</name>
<accession>A0ABQ2AA79</accession>
<evidence type="ECO:0000313" key="5">
    <source>
        <dbReference type="Proteomes" id="UP000655550"/>
    </source>
</evidence>
<evidence type="ECO:0000256" key="1">
    <source>
        <dbReference type="ARBA" id="ARBA00010333"/>
    </source>
</evidence>
<dbReference type="EMBL" id="BMDE01000001">
    <property type="protein sequence ID" value="GGH88422.1"/>
    <property type="molecule type" value="Genomic_DNA"/>
</dbReference>
<organism evidence="4 5">
    <name type="scientific">Pseudomonas fluvialis</name>
    <dbReference type="NCBI Taxonomy" id="1793966"/>
    <lineage>
        <taxon>Bacteria</taxon>
        <taxon>Pseudomonadati</taxon>
        <taxon>Pseudomonadota</taxon>
        <taxon>Gammaproteobacteria</taxon>
        <taxon>Pseudomonadales</taxon>
        <taxon>Pseudomonadaceae</taxon>
        <taxon>Pseudomonas</taxon>
    </lineage>
</organism>
<dbReference type="RefSeq" id="WP_229727114.1">
    <property type="nucleotide sequence ID" value="NZ_BMDE01000001.1"/>
</dbReference>
<comment type="caution">
    <text evidence="4">The sequence shown here is derived from an EMBL/GenBank/DDBJ whole genome shotgun (WGS) entry which is preliminary data.</text>
</comment>
<comment type="similarity">
    <text evidence="1">Belongs to the bacterial solute-binding protein 3 family.</text>
</comment>